<dbReference type="Proteomes" id="UP000505325">
    <property type="component" value="Chromosome"/>
</dbReference>
<sequence>MSRGFNVFCAAMLALILLLVGSVLTITEWLPRLAGIWLPQNTAIAFDGRLGWRNGSLVLPGVHYRVGDCELVALTQVSLGWHHSRWEAEADKITLDSACLNQLTQSAPDTTAPRTLAQWQALLPHAHLVVHQLTLSPYPEWAGALDLAVSPARQTLHYQGKNLRLDARLSGRQLTLNRFSLSHPLLQQPLTLSGKLTLPEVPDTLPTSGHVAGTLALQQIPQPLILALDWQQQKGTFSVLAQHDQTPLLRLPWTLSADRLMIEQGQWRWPYAAQPLAGGLNLSLTHWRQGLSATVFQGRFNLLTQGRGGKGNVVLSFGPGRLDFVDSALPLQLTGESKLQDLQFYAAIPGIMRGSVLNPLVELQPGALLRMRGRLLSTLEVDEARWPLAGLKVSQAGVDGRLQAILRAHDPNMGRFTLHLDGKSQNFWPDNGRWAWRYWGNGYMAPLAAQWDVRGTGEWHDSTLTLATLSTGFDRLQYGMVDVNAPRLTITKPVVWQRDTQHPAFNGELQLVAQRTALSSGGYLPPSTLSLAVKGRDPARFLFNGSLSADAIGPLRVNGRWDGIRLRGQAWWPQQSLTAFQSLLSPDLKMRIQSGSLKAQVAFSAASDQGLEAGGHWVVKDGSVKMPDNEINGIDFSLPFRLKAHQWVFGARGPVSLRIKAINNQFAMANISADLQGSYPWSERQPLDLTNVSVDMLGGTLSMAHLGLPQHAAATLRLRGINLSELVTAINPKQIAMSGHINGELPLWVNHSQWLVKDGWIANEGSLTLRLDKDMADAITRNNVAAGAALDWLRYMEISRAWATLNLNTIGDLTMSAQVDGKSRFINRTQRVLLNYTHRENLFQLWRSLRFGDNLQSWVEDNATLPSQKEQKP</sequence>
<accession>A0A6M8UCC7</accession>
<evidence type="ECO:0000313" key="1">
    <source>
        <dbReference type="EMBL" id="QKJ87234.1"/>
    </source>
</evidence>
<organism evidence="1 2">
    <name type="scientific">Paramixta manurensis</name>
    <dbReference type="NCBI Taxonomy" id="2740817"/>
    <lineage>
        <taxon>Bacteria</taxon>
        <taxon>Pseudomonadati</taxon>
        <taxon>Pseudomonadota</taxon>
        <taxon>Gammaproteobacteria</taxon>
        <taxon>Enterobacterales</taxon>
        <taxon>Erwiniaceae</taxon>
        <taxon>Paramixta</taxon>
    </lineage>
</organism>
<keyword evidence="2" id="KW-1185">Reference proteome</keyword>
<dbReference type="NCBIfam" id="NF007971">
    <property type="entry name" value="PRK10695.1"/>
    <property type="match status" value="1"/>
</dbReference>
<reference evidence="1 2" key="1">
    <citation type="submission" date="2020-06" db="EMBL/GenBank/DDBJ databases">
        <title>Genome sequence of Paramixta manurensis strain PD-1.</title>
        <authorList>
            <person name="Lee C.W."/>
            <person name="Kim J."/>
        </authorList>
    </citation>
    <scope>NUCLEOTIDE SEQUENCE [LARGE SCALE GENOMIC DNA]</scope>
    <source>
        <strain evidence="1 2">PD-1</strain>
    </source>
</reference>
<protein>
    <submittedName>
        <fullName evidence="1">YdbH family protein</fullName>
    </submittedName>
</protein>
<dbReference type="KEGG" id="pmak:PMPD1_2289"/>
<dbReference type="AlphaFoldDB" id="A0A6M8UCC7"/>
<gene>
    <name evidence="1" type="ORF">PMPD1_2289</name>
</gene>
<name>A0A6M8UCC7_9GAMM</name>
<dbReference type="Pfam" id="PF11739">
    <property type="entry name" value="YdbH-like"/>
    <property type="match status" value="1"/>
</dbReference>
<evidence type="ECO:0000313" key="2">
    <source>
        <dbReference type="Proteomes" id="UP000505325"/>
    </source>
</evidence>
<proteinExistence type="predicted"/>
<dbReference type="EMBL" id="CP054212">
    <property type="protein sequence ID" value="QKJ87234.1"/>
    <property type="molecule type" value="Genomic_DNA"/>
</dbReference>
<dbReference type="RefSeq" id="WP_173634191.1">
    <property type="nucleotide sequence ID" value="NZ_CP054212.1"/>
</dbReference>
<dbReference type="InterPro" id="IPR021730">
    <property type="entry name" value="YdbH"/>
</dbReference>